<evidence type="ECO:0000313" key="4">
    <source>
        <dbReference type="EMBL" id="MFC3106647.1"/>
    </source>
</evidence>
<feature type="domain" description="Thioesterase" evidence="3">
    <location>
        <begin position="55"/>
        <end position="130"/>
    </location>
</feature>
<dbReference type="GO" id="GO:0016787">
    <property type="term" value="F:hydrolase activity"/>
    <property type="evidence" value="ECO:0007669"/>
    <property type="project" value="UniProtKB-KW"/>
</dbReference>
<comment type="caution">
    <text evidence="4">The sequence shown here is derived from an EMBL/GenBank/DDBJ whole genome shotgun (WGS) entry which is preliminary data.</text>
</comment>
<evidence type="ECO:0000313" key="5">
    <source>
        <dbReference type="Proteomes" id="UP001595530"/>
    </source>
</evidence>
<keyword evidence="5" id="KW-1185">Reference proteome</keyword>
<dbReference type="RefSeq" id="WP_390325011.1">
    <property type="nucleotide sequence ID" value="NZ_JBHRTP010000003.1"/>
</dbReference>
<dbReference type="InterPro" id="IPR029069">
    <property type="entry name" value="HotDog_dom_sf"/>
</dbReference>
<proteinExistence type="inferred from homology"/>
<dbReference type="SUPFAM" id="SSF54637">
    <property type="entry name" value="Thioesterase/thiol ester dehydrase-isomerase"/>
    <property type="match status" value="1"/>
</dbReference>
<evidence type="ECO:0000256" key="1">
    <source>
        <dbReference type="ARBA" id="ARBA00008324"/>
    </source>
</evidence>
<accession>A0ABV7EYK3</accession>
<gene>
    <name evidence="4" type="ORF">ACFOFO_01500</name>
</gene>
<dbReference type="Pfam" id="PF03061">
    <property type="entry name" value="4HBT"/>
    <property type="match status" value="1"/>
</dbReference>
<dbReference type="Gene3D" id="3.10.129.10">
    <property type="entry name" value="Hotdog Thioesterase"/>
    <property type="match status" value="1"/>
</dbReference>
<organism evidence="4 5">
    <name type="scientific">Undibacterium arcticum</name>
    <dbReference type="NCBI Taxonomy" id="1762892"/>
    <lineage>
        <taxon>Bacteria</taxon>
        <taxon>Pseudomonadati</taxon>
        <taxon>Pseudomonadota</taxon>
        <taxon>Betaproteobacteria</taxon>
        <taxon>Burkholderiales</taxon>
        <taxon>Oxalobacteraceae</taxon>
        <taxon>Undibacterium</taxon>
    </lineage>
</organism>
<dbReference type="EMBL" id="JBHRTP010000003">
    <property type="protein sequence ID" value="MFC3106647.1"/>
    <property type="molecule type" value="Genomic_DNA"/>
</dbReference>
<evidence type="ECO:0000259" key="3">
    <source>
        <dbReference type="Pfam" id="PF03061"/>
    </source>
</evidence>
<dbReference type="CDD" id="cd03443">
    <property type="entry name" value="PaaI_thioesterase"/>
    <property type="match status" value="1"/>
</dbReference>
<keyword evidence="2 4" id="KW-0378">Hydrolase</keyword>
<name>A0ABV7EYK3_9BURK</name>
<reference evidence="5" key="1">
    <citation type="journal article" date="2019" name="Int. J. Syst. Evol. Microbiol.">
        <title>The Global Catalogue of Microorganisms (GCM) 10K type strain sequencing project: providing services to taxonomists for standard genome sequencing and annotation.</title>
        <authorList>
            <consortium name="The Broad Institute Genomics Platform"/>
            <consortium name="The Broad Institute Genome Sequencing Center for Infectious Disease"/>
            <person name="Wu L."/>
            <person name="Ma J."/>
        </authorList>
    </citation>
    <scope>NUCLEOTIDE SEQUENCE [LARGE SCALE GENOMIC DNA]</scope>
    <source>
        <strain evidence="5">KCTC 42986</strain>
    </source>
</reference>
<protein>
    <submittedName>
        <fullName evidence="4">PaaI family thioesterase</fullName>
        <ecNumber evidence="4">3.1.2.-</ecNumber>
    </submittedName>
</protein>
<dbReference type="PANTHER" id="PTHR21660:SF1">
    <property type="entry name" value="ACYL-COENZYME A THIOESTERASE 13"/>
    <property type="match status" value="1"/>
</dbReference>
<dbReference type="EC" id="3.1.2.-" evidence="4"/>
<dbReference type="Proteomes" id="UP001595530">
    <property type="component" value="Unassembled WGS sequence"/>
</dbReference>
<dbReference type="InterPro" id="IPR006683">
    <property type="entry name" value="Thioestr_dom"/>
</dbReference>
<comment type="similarity">
    <text evidence="1">Belongs to the thioesterase PaaI family.</text>
</comment>
<dbReference type="InterPro" id="IPR039298">
    <property type="entry name" value="ACOT13"/>
</dbReference>
<sequence>MTSAIDPAASPSTSQPFPVDIPFLHDLGVEFLGMGNGEAQVALNLLPRHMNSWHVTHGGITMTLLDVAMSMAGRSLNPAAKAGVTVDMTTSFLQPGGRPGARIVAKGRAFHRSTTLCFCEGEVWNGEQLVARAMGTFKYVGRLDVDKKLSPQPGAD</sequence>
<dbReference type="PANTHER" id="PTHR21660">
    <property type="entry name" value="THIOESTERASE SUPERFAMILY MEMBER-RELATED"/>
    <property type="match status" value="1"/>
</dbReference>
<dbReference type="NCBIfam" id="TIGR00369">
    <property type="entry name" value="unchar_dom_1"/>
    <property type="match status" value="1"/>
</dbReference>
<dbReference type="InterPro" id="IPR003736">
    <property type="entry name" value="PAAI_dom"/>
</dbReference>
<evidence type="ECO:0000256" key="2">
    <source>
        <dbReference type="ARBA" id="ARBA00022801"/>
    </source>
</evidence>